<organism evidence="1 2">
    <name type="scientific">Cirrhinus mrigala</name>
    <name type="common">Mrigala</name>
    <dbReference type="NCBI Taxonomy" id="683832"/>
    <lineage>
        <taxon>Eukaryota</taxon>
        <taxon>Metazoa</taxon>
        <taxon>Chordata</taxon>
        <taxon>Craniata</taxon>
        <taxon>Vertebrata</taxon>
        <taxon>Euteleostomi</taxon>
        <taxon>Actinopterygii</taxon>
        <taxon>Neopterygii</taxon>
        <taxon>Teleostei</taxon>
        <taxon>Ostariophysi</taxon>
        <taxon>Cypriniformes</taxon>
        <taxon>Cyprinidae</taxon>
        <taxon>Labeoninae</taxon>
        <taxon>Labeonini</taxon>
        <taxon>Cirrhinus</taxon>
    </lineage>
</organism>
<proteinExistence type="predicted"/>
<protein>
    <submittedName>
        <fullName evidence="1">Uncharacterized protein</fullName>
    </submittedName>
</protein>
<evidence type="ECO:0000313" key="1">
    <source>
        <dbReference type="EMBL" id="KAL0181272.1"/>
    </source>
</evidence>
<comment type="caution">
    <text evidence="1">The sequence shown here is derived from an EMBL/GenBank/DDBJ whole genome shotgun (WGS) entry which is preliminary data.</text>
</comment>
<keyword evidence="2" id="KW-1185">Reference proteome</keyword>
<reference evidence="1 2" key="1">
    <citation type="submission" date="2024-05" db="EMBL/GenBank/DDBJ databases">
        <title>Genome sequencing and assembly of Indian major carp, Cirrhinus mrigala (Hamilton, 1822).</title>
        <authorList>
            <person name="Mohindra V."/>
            <person name="Chowdhury L.M."/>
            <person name="Lal K."/>
            <person name="Jena J.K."/>
        </authorList>
    </citation>
    <scope>NUCLEOTIDE SEQUENCE [LARGE SCALE GENOMIC DNA]</scope>
    <source>
        <strain evidence="1">CM1030</strain>
        <tissue evidence="1">Blood</tissue>
    </source>
</reference>
<feature type="non-terminal residue" evidence="1">
    <location>
        <position position="1"/>
    </location>
</feature>
<dbReference type="EMBL" id="JAMKFB020000011">
    <property type="protein sequence ID" value="KAL0181272.1"/>
    <property type="molecule type" value="Genomic_DNA"/>
</dbReference>
<gene>
    <name evidence="1" type="ORF">M9458_023678</name>
</gene>
<dbReference type="AlphaFoldDB" id="A0ABD0Q5P8"/>
<dbReference type="Proteomes" id="UP001529510">
    <property type="component" value="Unassembled WGS sequence"/>
</dbReference>
<feature type="non-terminal residue" evidence="1">
    <location>
        <position position="57"/>
    </location>
</feature>
<evidence type="ECO:0000313" key="2">
    <source>
        <dbReference type="Proteomes" id="UP001529510"/>
    </source>
</evidence>
<name>A0ABD0Q5P8_CIRMR</name>
<accession>A0ABD0Q5P8</accession>
<sequence>QRLHGCVCHDLEHEASDEGLQVSGTQGCGDVRPVLTLWSSGGLCVQRQDSPALGAQC</sequence>